<dbReference type="GO" id="GO:0016887">
    <property type="term" value="F:ATP hydrolysis activity"/>
    <property type="evidence" value="ECO:0007669"/>
    <property type="project" value="InterPro"/>
</dbReference>
<evidence type="ECO:0000256" key="4">
    <source>
        <dbReference type="ARBA" id="ARBA00022840"/>
    </source>
</evidence>
<dbReference type="RefSeq" id="WP_008319504.1">
    <property type="nucleotide sequence ID" value="NZ_AOLN01000010.1"/>
</dbReference>
<evidence type="ECO:0000313" key="7">
    <source>
        <dbReference type="EMBL" id="ELZ95958.1"/>
    </source>
</evidence>
<protein>
    <submittedName>
        <fullName evidence="7">ABC-type dipeptide/oligopeptide/nickel transport system, ATPase protein II</fullName>
    </submittedName>
</protein>
<dbReference type="AlphaFoldDB" id="M0IJC1"/>
<comment type="similarity">
    <text evidence="1">Belongs to the ABC transporter superfamily.</text>
</comment>
<proteinExistence type="inferred from homology"/>
<dbReference type="PROSITE" id="PS00211">
    <property type="entry name" value="ABC_TRANSPORTER_1"/>
    <property type="match status" value="1"/>
</dbReference>
<dbReference type="CDD" id="cd03257">
    <property type="entry name" value="ABC_NikE_OppD_transporters"/>
    <property type="match status" value="1"/>
</dbReference>
<dbReference type="EMBL" id="AOLN01000010">
    <property type="protein sequence ID" value="ELZ95958.1"/>
    <property type="molecule type" value="Genomic_DNA"/>
</dbReference>
<dbReference type="OrthoDB" id="18209at2157"/>
<feature type="region of interest" description="Disordered" evidence="5">
    <location>
        <begin position="344"/>
        <end position="392"/>
    </location>
</feature>
<gene>
    <name evidence="7" type="ORF">C440_06697</name>
</gene>
<dbReference type="GO" id="GO:0005524">
    <property type="term" value="F:ATP binding"/>
    <property type="evidence" value="ECO:0007669"/>
    <property type="project" value="UniProtKB-KW"/>
</dbReference>
<dbReference type="Gene3D" id="3.40.50.300">
    <property type="entry name" value="P-loop containing nucleotide triphosphate hydrolases"/>
    <property type="match status" value="1"/>
</dbReference>
<dbReference type="InterPro" id="IPR017871">
    <property type="entry name" value="ABC_transporter-like_CS"/>
</dbReference>
<keyword evidence="4" id="KW-0067">ATP-binding</keyword>
<dbReference type="Pfam" id="PF00005">
    <property type="entry name" value="ABC_tran"/>
    <property type="match status" value="1"/>
</dbReference>
<evidence type="ECO:0000256" key="3">
    <source>
        <dbReference type="ARBA" id="ARBA00022741"/>
    </source>
</evidence>
<dbReference type="InterPro" id="IPR027417">
    <property type="entry name" value="P-loop_NTPase"/>
</dbReference>
<accession>M0IJC1</accession>
<name>M0IJC1_9EURY</name>
<feature type="region of interest" description="Disordered" evidence="5">
    <location>
        <begin position="1"/>
        <end position="22"/>
    </location>
</feature>
<feature type="region of interest" description="Disordered" evidence="5">
    <location>
        <begin position="282"/>
        <end position="307"/>
    </location>
</feature>
<dbReference type="Pfam" id="PF08352">
    <property type="entry name" value="oligo_HPY"/>
    <property type="match status" value="1"/>
</dbReference>
<keyword evidence="3" id="KW-0547">Nucleotide-binding</keyword>
<dbReference type="SUPFAM" id="SSF52540">
    <property type="entry name" value="P-loop containing nucleoside triphosphate hydrolases"/>
    <property type="match status" value="1"/>
</dbReference>
<dbReference type="InterPro" id="IPR013563">
    <property type="entry name" value="Oligopep_ABC_C"/>
</dbReference>
<dbReference type="InterPro" id="IPR003593">
    <property type="entry name" value="AAA+_ATPase"/>
</dbReference>
<evidence type="ECO:0000256" key="1">
    <source>
        <dbReference type="ARBA" id="ARBA00005417"/>
    </source>
</evidence>
<reference evidence="7 8" key="1">
    <citation type="journal article" date="2014" name="PLoS Genet.">
        <title>Phylogenetically driven sequencing of extremely halophilic archaea reveals strategies for static and dynamic osmo-response.</title>
        <authorList>
            <person name="Becker E.A."/>
            <person name="Seitzer P.M."/>
            <person name="Tritt A."/>
            <person name="Larsen D."/>
            <person name="Krusor M."/>
            <person name="Yao A.I."/>
            <person name="Wu D."/>
            <person name="Madern D."/>
            <person name="Eisen J.A."/>
            <person name="Darling A.E."/>
            <person name="Facciotti M.T."/>
        </authorList>
    </citation>
    <scope>NUCLEOTIDE SEQUENCE [LARGE SCALE GENOMIC DNA]</scope>
    <source>
        <strain evidence="7 8">ATCC BAA-1512</strain>
    </source>
</reference>
<dbReference type="PATRIC" id="fig|662479.7.peg.1352"/>
<keyword evidence="8" id="KW-1185">Reference proteome</keyword>
<dbReference type="Proteomes" id="UP000011550">
    <property type="component" value="Unassembled WGS sequence"/>
</dbReference>
<dbReference type="PROSITE" id="PS50893">
    <property type="entry name" value="ABC_TRANSPORTER_2"/>
    <property type="match status" value="1"/>
</dbReference>
<dbReference type="NCBIfam" id="TIGR01727">
    <property type="entry name" value="oligo_HPY"/>
    <property type="match status" value="1"/>
</dbReference>
<feature type="domain" description="ABC transporter" evidence="6">
    <location>
        <begin position="25"/>
        <end position="278"/>
    </location>
</feature>
<organism evidence="7 8">
    <name type="scientific">Haloferax mucosum ATCC BAA-1512</name>
    <dbReference type="NCBI Taxonomy" id="662479"/>
    <lineage>
        <taxon>Archaea</taxon>
        <taxon>Methanobacteriati</taxon>
        <taxon>Methanobacteriota</taxon>
        <taxon>Stenosarchaea group</taxon>
        <taxon>Halobacteria</taxon>
        <taxon>Halobacteriales</taxon>
        <taxon>Haloferacaceae</taxon>
        <taxon>Haloferax</taxon>
    </lineage>
</organism>
<evidence type="ECO:0000259" key="6">
    <source>
        <dbReference type="PROSITE" id="PS50893"/>
    </source>
</evidence>
<dbReference type="PANTHER" id="PTHR43776:SF7">
    <property type="entry name" value="D,D-DIPEPTIDE TRANSPORT ATP-BINDING PROTEIN DDPF-RELATED"/>
    <property type="match status" value="1"/>
</dbReference>
<dbReference type="GO" id="GO:0015833">
    <property type="term" value="P:peptide transport"/>
    <property type="evidence" value="ECO:0007669"/>
    <property type="project" value="InterPro"/>
</dbReference>
<sequence>MSSGETRDANRERTDGSAADTAPVVELRDVEKAFATERSILNRVLRRDENAAARAVCGVSLTVGRGEAVGLVGESGCGKSTLAKLVTGQLEPDNGAVLLDGTPVGDYTERSGTQCRRIGVVFQNTRESFDSRWTIRRSIEESLGPAASENDVRTGGVESLLRSVNLDPKVAGRYPGALSGGQLQRVAIARALAHDPDVIVLDEPVSGLDMATQATLLNLLDDFRREFGVGYLFISHDLDVVRYLADRLAVMYAGEIVERGPAQSVFERPSHPYTEALVRAIPSDNPMDAPPEPLPGDPPNPENRPSGCPFHPRCSYADTRCEESHPAFTDSRSGASRCHYVEAVESAESGTETSEPVEARDETSKPVEIGDERFESTETETEEANPVDYGAR</sequence>
<dbReference type="STRING" id="662479.C440_06697"/>
<feature type="compositionally biased region" description="Basic and acidic residues" evidence="5">
    <location>
        <begin position="1"/>
        <end position="15"/>
    </location>
</feature>
<keyword evidence="2" id="KW-0813">Transport</keyword>
<dbReference type="InterPro" id="IPR003439">
    <property type="entry name" value="ABC_transporter-like_ATP-bd"/>
</dbReference>
<comment type="caution">
    <text evidence="7">The sequence shown here is derived from an EMBL/GenBank/DDBJ whole genome shotgun (WGS) entry which is preliminary data.</text>
</comment>
<dbReference type="InterPro" id="IPR050319">
    <property type="entry name" value="ABC_transp_ATP-bind"/>
</dbReference>
<evidence type="ECO:0000256" key="5">
    <source>
        <dbReference type="SAM" id="MobiDB-lite"/>
    </source>
</evidence>
<dbReference type="GO" id="GO:0055085">
    <property type="term" value="P:transmembrane transport"/>
    <property type="evidence" value="ECO:0007669"/>
    <property type="project" value="UniProtKB-ARBA"/>
</dbReference>
<dbReference type="PANTHER" id="PTHR43776">
    <property type="entry name" value="TRANSPORT ATP-BINDING PROTEIN"/>
    <property type="match status" value="1"/>
</dbReference>
<dbReference type="SMART" id="SM00382">
    <property type="entry name" value="AAA"/>
    <property type="match status" value="1"/>
</dbReference>
<feature type="compositionally biased region" description="Pro residues" evidence="5">
    <location>
        <begin position="288"/>
        <end position="302"/>
    </location>
</feature>
<evidence type="ECO:0000256" key="2">
    <source>
        <dbReference type="ARBA" id="ARBA00022448"/>
    </source>
</evidence>
<evidence type="ECO:0000313" key="8">
    <source>
        <dbReference type="Proteomes" id="UP000011550"/>
    </source>
</evidence>
<feature type="compositionally biased region" description="Basic and acidic residues" evidence="5">
    <location>
        <begin position="357"/>
        <end position="376"/>
    </location>
</feature>